<sequence length="508" mass="54637">MHSHAPLGVQLVHAALGLRVVIDVVGAVDADVPSGSDSTLAQQVGGVSCNAILCARGQAVIDHNQILVQQQTELNATAVSIRCGSDVIDQLQFQQVRVHTRVHSNHGQVVEVVTEGFLRSIKEGVSRQTVLCGGSGSGRRTLVGGDVLDVAGHSVNSQSTINDRQQVFLVVLLLVVSNLTSNIAQRVSASQLTSEVLVFPSSHTTESHTGLLGGSDFNRCVVSLAVIVLGIASQGGVVGDGKHVVLVGQHSADFGGNAQNAGIDNRGVYGVCFLDVISENIRVEVETTKSASYSHCLIPLFNLDLEVFRQFSGFGFVQFGIFLFQLHPFLHGHLGKLLVGRSVAIRGLLHALHKLLANCGRNRFFLRIVSVDDGLCASHSIFIFHVGELVNEFRIAVRLNTAFRQSRFNLALAAVFHQCGVLRLDSGNVSRLLLCVGHLVLLQLVKFRNSVLIFASAHIFASAEVSQLNTFCLKCCVQLLFSHALGITKDCAKIKCHSSFPFHCLNVL</sequence>
<organism evidence="1">
    <name type="scientific">virus sp. ctqEG8</name>
    <dbReference type="NCBI Taxonomy" id="2827998"/>
    <lineage>
        <taxon>Viruses</taxon>
    </lineage>
</organism>
<protein>
    <submittedName>
        <fullName evidence="1">Uncharacterized protein</fullName>
    </submittedName>
</protein>
<name>A0A8S5RFH0_9VIRU</name>
<accession>A0A8S5RFH0</accession>
<reference evidence="1" key="1">
    <citation type="journal article" date="2021" name="Proc. Natl. Acad. Sci. U.S.A.">
        <title>A Catalog of Tens of Thousands of Viruses from Human Metagenomes Reveals Hidden Associations with Chronic Diseases.</title>
        <authorList>
            <person name="Tisza M.J."/>
            <person name="Buck C.B."/>
        </authorList>
    </citation>
    <scope>NUCLEOTIDE SEQUENCE</scope>
    <source>
        <strain evidence="1">CtqEG8</strain>
    </source>
</reference>
<proteinExistence type="predicted"/>
<dbReference type="EMBL" id="BK059100">
    <property type="protein sequence ID" value="DAE29874.1"/>
    <property type="molecule type" value="Genomic_DNA"/>
</dbReference>
<evidence type="ECO:0000313" key="1">
    <source>
        <dbReference type="EMBL" id="DAE29874.1"/>
    </source>
</evidence>